<name>A0A2T0SQ22_9BACT</name>
<accession>A0A2T0SQ22</accession>
<dbReference type="Proteomes" id="UP000238375">
    <property type="component" value="Unassembled WGS sequence"/>
</dbReference>
<gene>
    <name evidence="1" type="ORF">CLV58_114102</name>
</gene>
<dbReference type="Gene3D" id="3.10.450.620">
    <property type="entry name" value="JHP933, nucleotidyltransferase-like core domain"/>
    <property type="match status" value="1"/>
</dbReference>
<dbReference type="GO" id="GO:0016740">
    <property type="term" value="F:transferase activity"/>
    <property type="evidence" value="ECO:0007669"/>
    <property type="project" value="UniProtKB-KW"/>
</dbReference>
<dbReference type="EMBL" id="PVTE01000014">
    <property type="protein sequence ID" value="PRY35517.1"/>
    <property type="molecule type" value="Genomic_DNA"/>
</dbReference>
<protein>
    <submittedName>
        <fullName evidence="1">Nucleotidyltransferase AbiEii toxin of type IV toxin-antitoxin system</fullName>
    </submittedName>
</protein>
<dbReference type="InterPro" id="IPR014942">
    <property type="entry name" value="AbiEii"/>
</dbReference>
<dbReference type="Pfam" id="PF08843">
    <property type="entry name" value="AbiEii"/>
    <property type="match status" value="1"/>
</dbReference>
<reference evidence="1 2" key="1">
    <citation type="submission" date="2018-03" db="EMBL/GenBank/DDBJ databases">
        <title>Genomic Encyclopedia of Archaeal and Bacterial Type Strains, Phase II (KMG-II): from individual species to whole genera.</title>
        <authorList>
            <person name="Goeker M."/>
        </authorList>
    </citation>
    <scope>NUCLEOTIDE SEQUENCE [LARGE SCALE GENOMIC DNA]</scope>
    <source>
        <strain evidence="1 2">DSM 28354</strain>
    </source>
</reference>
<dbReference type="AlphaFoldDB" id="A0A2T0SQ22"/>
<proteinExistence type="predicted"/>
<sequence length="204" mass="23399">MLYPATVAPDTLELLRQLMQLPALDSFALAGGTNLALRYGHRLSIDLDLFTDQSFSTSDVIDELVRLFPETIVTDESKNSVSLFIRGVKVDLLAHRYPLLQPFENMEQIRFWSVDDVIAMKLSAVSGRGAKKDFWDIAELLNQYTLPQMLHFFTRKYPNSDPGYVIRSLTYFDDAEQQVDPVEVNTITWPEVKQRITQAVRRLL</sequence>
<organism evidence="1 2">
    <name type="scientific">Spirosoma oryzae</name>
    <dbReference type="NCBI Taxonomy" id="1469603"/>
    <lineage>
        <taxon>Bacteria</taxon>
        <taxon>Pseudomonadati</taxon>
        <taxon>Bacteroidota</taxon>
        <taxon>Cytophagia</taxon>
        <taxon>Cytophagales</taxon>
        <taxon>Cytophagaceae</taxon>
        <taxon>Spirosoma</taxon>
    </lineage>
</organism>
<evidence type="ECO:0000313" key="2">
    <source>
        <dbReference type="Proteomes" id="UP000238375"/>
    </source>
</evidence>
<comment type="caution">
    <text evidence="1">The sequence shown here is derived from an EMBL/GenBank/DDBJ whole genome shotgun (WGS) entry which is preliminary data.</text>
</comment>
<keyword evidence="1" id="KW-0808">Transferase</keyword>
<keyword evidence="2" id="KW-1185">Reference proteome</keyword>
<evidence type="ECO:0000313" key="1">
    <source>
        <dbReference type="EMBL" id="PRY35517.1"/>
    </source>
</evidence>